<name>A0ABM1F4Y0_PRICU</name>
<dbReference type="Proteomes" id="UP000695022">
    <property type="component" value="Unplaced"/>
</dbReference>
<evidence type="ECO:0000313" key="2">
    <source>
        <dbReference type="Proteomes" id="UP000695022"/>
    </source>
</evidence>
<gene>
    <name evidence="3" type="primary">LOC106819371</name>
</gene>
<accession>A0ABM1F4Y0</accession>
<proteinExistence type="predicted"/>
<reference evidence="3" key="1">
    <citation type="submission" date="2025-08" db="UniProtKB">
        <authorList>
            <consortium name="RefSeq"/>
        </authorList>
    </citation>
    <scope>IDENTIFICATION</scope>
</reference>
<feature type="coiled-coil region" evidence="1">
    <location>
        <begin position="81"/>
        <end position="112"/>
    </location>
</feature>
<evidence type="ECO:0000313" key="3">
    <source>
        <dbReference type="RefSeq" id="XP_014679501.1"/>
    </source>
</evidence>
<dbReference type="RefSeq" id="XP_014679501.1">
    <property type="nucleotide sequence ID" value="XM_014824015.1"/>
</dbReference>
<keyword evidence="2" id="KW-1185">Reference proteome</keyword>
<evidence type="ECO:0000256" key="1">
    <source>
        <dbReference type="SAM" id="Coils"/>
    </source>
</evidence>
<keyword evidence="1" id="KW-0175">Coiled coil</keyword>
<protein>
    <submittedName>
        <fullName evidence="3">Leucine-rich repeat and coiled-coil domain-containing protein 1-like</fullName>
    </submittedName>
</protein>
<organism evidence="2 3">
    <name type="scientific">Priapulus caudatus</name>
    <name type="common">Priapulid worm</name>
    <dbReference type="NCBI Taxonomy" id="37621"/>
    <lineage>
        <taxon>Eukaryota</taxon>
        <taxon>Metazoa</taxon>
        <taxon>Ecdysozoa</taxon>
        <taxon>Scalidophora</taxon>
        <taxon>Priapulida</taxon>
        <taxon>Priapulimorpha</taxon>
        <taxon>Priapulimorphida</taxon>
        <taxon>Priapulidae</taxon>
        <taxon>Priapulus</taxon>
    </lineage>
</organism>
<dbReference type="GeneID" id="106819371"/>
<sequence>MTVYATACLPYPAPQQNVQTLLRDLEQERQRRWEAEGATTSAAQQLHSYETKVCEDLTMQDAAVEVTSRLKMAVNREHDAKLQLQKIIGNLRVELEEARRQTESSREGERRQREAIRKMEASVTSLESQHASRQADVVKRCEEAQLRSAACGKEAELLRCTVRSLRTDVSQLQELLATREIKHKCGFA</sequence>